<accession>A0A0C9VG76</accession>
<sequence>MGGLAAPVVQESGIAQFVDRRPWLITASIGGYDGSMMSMLFSLCFRPVHNVKIKDGLLSLDVFEKDFGHPTGGTLGLFNAIQHIGSVAGLPLAPILTDWGRRRAIFVGAVIMVVAAILQASAQSLGMFIGARFMIGFGLQLAGNAAPLLVSEIAYPILRAPLTSCYNSIWFTGAIIAAWTTFGTFFIKNSWAWRIPSAVQGFPALLQICLIWFVPESPRWLINKGRDAEARRMLGYWHGFGDE</sequence>
<feature type="transmembrane region" description="Helical" evidence="6">
    <location>
        <begin position="134"/>
        <end position="157"/>
    </location>
</feature>
<feature type="domain" description="Major facilitator superfamily (MFS) profile" evidence="7">
    <location>
        <begin position="23"/>
        <end position="243"/>
    </location>
</feature>
<protein>
    <recommendedName>
        <fullName evidence="7">Major facilitator superfamily (MFS) profile domain-containing protein</fullName>
    </recommendedName>
</protein>
<comment type="subcellular location">
    <subcellularLocation>
        <location evidence="1">Membrane</location>
        <topology evidence="1">Multi-pass membrane protein</topology>
    </subcellularLocation>
</comment>
<feature type="transmembrane region" description="Helical" evidence="6">
    <location>
        <begin position="193"/>
        <end position="214"/>
    </location>
</feature>
<dbReference type="Pfam" id="PF00083">
    <property type="entry name" value="Sugar_tr"/>
    <property type="match status" value="1"/>
</dbReference>
<evidence type="ECO:0000256" key="4">
    <source>
        <dbReference type="ARBA" id="ARBA00022989"/>
    </source>
</evidence>
<dbReference type="PROSITE" id="PS50850">
    <property type="entry name" value="MFS"/>
    <property type="match status" value="1"/>
</dbReference>
<feature type="transmembrane region" description="Helical" evidence="6">
    <location>
        <begin position="104"/>
        <end position="122"/>
    </location>
</feature>
<dbReference type="GO" id="GO:0016020">
    <property type="term" value="C:membrane"/>
    <property type="evidence" value="ECO:0007669"/>
    <property type="project" value="UniProtKB-SubCell"/>
</dbReference>
<dbReference type="Gene3D" id="1.20.1250.20">
    <property type="entry name" value="MFS general substrate transporter like domains"/>
    <property type="match status" value="1"/>
</dbReference>
<evidence type="ECO:0000259" key="7">
    <source>
        <dbReference type="PROSITE" id="PS50850"/>
    </source>
</evidence>
<dbReference type="InterPro" id="IPR020846">
    <property type="entry name" value="MFS_dom"/>
</dbReference>
<evidence type="ECO:0000256" key="1">
    <source>
        <dbReference type="ARBA" id="ARBA00004141"/>
    </source>
</evidence>
<comment type="similarity">
    <text evidence="2">Belongs to the major facilitator superfamily. Sugar transporter (TC 2.A.1.1) family.</text>
</comment>
<keyword evidence="5 6" id="KW-0472">Membrane</keyword>
<dbReference type="InterPro" id="IPR050360">
    <property type="entry name" value="MFS_Sugar_Transporters"/>
</dbReference>
<dbReference type="InterPro" id="IPR005828">
    <property type="entry name" value="MFS_sugar_transport-like"/>
</dbReference>
<organism evidence="8 9">
    <name type="scientific">Sphaerobolus stellatus (strain SS14)</name>
    <dbReference type="NCBI Taxonomy" id="990650"/>
    <lineage>
        <taxon>Eukaryota</taxon>
        <taxon>Fungi</taxon>
        <taxon>Dikarya</taxon>
        <taxon>Basidiomycota</taxon>
        <taxon>Agaricomycotina</taxon>
        <taxon>Agaricomycetes</taxon>
        <taxon>Phallomycetidae</taxon>
        <taxon>Geastrales</taxon>
        <taxon>Sphaerobolaceae</taxon>
        <taxon>Sphaerobolus</taxon>
    </lineage>
</organism>
<dbReference type="OrthoDB" id="6133115at2759"/>
<dbReference type="HOGENOM" id="CLU_001265_30_13_1"/>
<feature type="transmembrane region" description="Helical" evidence="6">
    <location>
        <begin position="169"/>
        <end position="187"/>
    </location>
</feature>
<dbReference type="PANTHER" id="PTHR48022">
    <property type="entry name" value="PLASTIDIC GLUCOSE TRANSPORTER 4"/>
    <property type="match status" value="1"/>
</dbReference>
<dbReference type="SUPFAM" id="SSF103473">
    <property type="entry name" value="MFS general substrate transporter"/>
    <property type="match status" value="1"/>
</dbReference>
<keyword evidence="9" id="KW-1185">Reference proteome</keyword>
<keyword evidence="3 6" id="KW-0812">Transmembrane</keyword>
<gene>
    <name evidence="8" type="ORF">M422DRAFT_261333</name>
</gene>
<evidence type="ECO:0000313" key="9">
    <source>
        <dbReference type="Proteomes" id="UP000054279"/>
    </source>
</evidence>
<proteinExistence type="inferred from homology"/>
<dbReference type="InterPro" id="IPR036259">
    <property type="entry name" value="MFS_trans_sf"/>
</dbReference>
<dbReference type="EMBL" id="KN837179">
    <property type="protein sequence ID" value="KIJ36376.1"/>
    <property type="molecule type" value="Genomic_DNA"/>
</dbReference>
<evidence type="ECO:0000256" key="3">
    <source>
        <dbReference type="ARBA" id="ARBA00022692"/>
    </source>
</evidence>
<dbReference type="Proteomes" id="UP000054279">
    <property type="component" value="Unassembled WGS sequence"/>
</dbReference>
<dbReference type="GO" id="GO:0005351">
    <property type="term" value="F:carbohydrate:proton symporter activity"/>
    <property type="evidence" value="ECO:0007669"/>
    <property type="project" value="TreeGrafter"/>
</dbReference>
<evidence type="ECO:0000256" key="2">
    <source>
        <dbReference type="ARBA" id="ARBA00010992"/>
    </source>
</evidence>
<dbReference type="AlphaFoldDB" id="A0A0C9VG76"/>
<name>A0A0C9VG76_SPHS4</name>
<feature type="transmembrane region" description="Helical" evidence="6">
    <location>
        <begin position="23"/>
        <end position="45"/>
    </location>
</feature>
<evidence type="ECO:0000256" key="6">
    <source>
        <dbReference type="SAM" id="Phobius"/>
    </source>
</evidence>
<keyword evidence="4 6" id="KW-1133">Transmembrane helix</keyword>
<reference evidence="8 9" key="1">
    <citation type="submission" date="2014-06" db="EMBL/GenBank/DDBJ databases">
        <title>Evolutionary Origins and Diversification of the Mycorrhizal Mutualists.</title>
        <authorList>
            <consortium name="DOE Joint Genome Institute"/>
            <consortium name="Mycorrhizal Genomics Consortium"/>
            <person name="Kohler A."/>
            <person name="Kuo A."/>
            <person name="Nagy L.G."/>
            <person name="Floudas D."/>
            <person name="Copeland A."/>
            <person name="Barry K.W."/>
            <person name="Cichocki N."/>
            <person name="Veneault-Fourrey C."/>
            <person name="LaButti K."/>
            <person name="Lindquist E.A."/>
            <person name="Lipzen A."/>
            <person name="Lundell T."/>
            <person name="Morin E."/>
            <person name="Murat C."/>
            <person name="Riley R."/>
            <person name="Ohm R."/>
            <person name="Sun H."/>
            <person name="Tunlid A."/>
            <person name="Henrissat B."/>
            <person name="Grigoriev I.V."/>
            <person name="Hibbett D.S."/>
            <person name="Martin F."/>
        </authorList>
    </citation>
    <scope>NUCLEOTIDE SEQUENCE [LARGE SCALE GENOMIC DNA]</scope>
    <source>
        <strain evidence="8 9">SS14</strain>
    </source>
</reference>
<evidence type="ECO:0000256" key="5">
    <source>
        <dbReference type="ARBA" id="ARBA00023136"/>
    </source>
</evidence>
<evidence type="ECO:0000313" key="8">
    <source>
        <dbReference type="EMBL" id="KIJ36376.1"/>
    </source>
</evidence>
<dbReference type="PANTHER" id="PTHR48022:SF64">
    <property type="entry name" value="MAJOR FACILITATOR SUPERFAMILY (MFS) PROFILE DOMAIN-CONTAINING PROTEIN"/>
    <property type="match status" value="1"/>
</dbReference>